<organism evidence="1 2">
    <name type="scientific">Clytia hemisphaerica</name>
    <dbReference type="NCBI Taxonomy" id="252671"/>
    <lineage>
        <taxon>Eukaryota</taxon>
        <taxon>Metazoa</taxon>
        <taxon>Cnidaria</taxon>
        <taxon>Hydrozoa</taxon>
        <taxon>Hydroidolina</taxon>
        <taxon>Leptothecata</taxon>
        <taxon>Obeliida</taxon>
        <taxon>Clytiidae</taxon>
        <taxon>Clytia</taxon>
    </lineage>
</organism>
<keyword evidence="2" id="KW-1185">Reference proteome</keyword>
<accession>A0A7M5WXF5</accession>
<reference evidence="1" key="1">
    <citation type="submission" date="2021-01" db="UniProtKB">
        <authorList>
            <consortium name="EnsemblMetazoa"/>
        </authorList>
    </citation>
    <scope>IDENTIFICATION</scope>
</reference>
<evidence type="ECO:0008006" key="3">
    <source>
        <dbReference type="Google" id="ProtNLM"/>
    </source>
</evidence>
<dbReference type="OrthoDB" id="5988968at2759"/>
<proteinExistence type="predicted"/>
<dbReference type="AlphaFoldDB" id="A0A7M5WXF5"/>
<sequence>MKRPIGEEFLDRRTLNKGRPKALTSKDERRIPRIAEQLRESQDHLTIKRVKTAAGVQNVCDETVRKVFCKAGLRYTHFLKKGVLKRKDLRARLEFAQRIRRLGQEGQLQLWLRDIAFYLDGVGFAHKYNPFD</sequence>
<evidence type="ECO:0000313" key="2">
    <source>
        <dbReference type="Proteomes" id="UP000594262"/>
    </source>
</evidence>
<evidence type="ECO:0000313" key="1">
    <source>
        <dbReference type="EnsemblMetazoa" id="CLYHEMP014161.1"/>
    </source>
</evidence>
<dbReference type="Proteomes" id="UP000594262">
    <property type="component" value="Unplaced"/>
</dbReference>
<protein>
    <recommendedName>
        <fullName evidence="3">Transposase Tc1-like domain-containing protein</fullName>
    </recommendedName>
</protein>
<dbReference type="EnsemblMetazoa" id="CLYHEMT014161.1">
    <property type="protein sequence ID" value="CLYHEMP014161.1"/>
    <property type="gene ID" value="CLYHEMG014161"/>
</dbReference>
<name>A0A7M5WXF5_9CNID</name>